<dbReference type="SUPFAM" id="SSF159664">
    <property type="entry name" value="CobE/GbiG C-terminal domain-like"/>
    <property type="match status" value="1"/>
</dbReference>
<feature type="domain" description="CobE/GbiG C-terminal" evidence="1">
    <location>
        <begin position="224"/>
        <end position="350"/>
    </location>
</feature>
<comment type="caution">
    <text evidence="2">The sequence shown here is derived from an EMBL/GenBank/DDBJ whole genome shotgun (WGS) entry which is preliminary data.</text>
</comment>
<organism evidence="2 3">
    <name type="scientific">Paraburkholderia tropica</name>
    <dbReference type="NCBI Taxonomy" id="92647"/>
    <lineage>
        <taxon>Bacteria</taxon>
        <taxon>Pseudomonadati</taxon>
        <taxon>Pseudomonadota</taxon>
        <taxon>Betaproteobacteria</taxon>
        <taxon>Burkholderiales</taxon>
        <taxon>Burkholderiaceae</taxon>
        <taxon>Paraburkholderia</taxon>
    </lineage>
</organism>
<gene>
    <name evidence="2" type="ORF">C7400_11647</name>
</gene>
<dbReference type="Proteomes" id="UP000247515">
    <property type="component" value="Unassembled WGS sequence"/>
</dbReference>
<sequence length="358" mass="36957">MTHEIMDAAPQPRSARPAYLAGIRTDESRRFAFPRGAPFRRASHSGHACGACDEAACIDLADDALVVPLRVQFRLAVPVAGWLPDSRLTACETYAHASTRVRASVGAGALRVNLDGRRARAVAAMGGVCAVSLWHAGGAGSVRVPDRFAQAGWSREAACPSREARNACAIVCANLRRFRPISAFSTHYAPDFPRSVTPAPPADCLPDAAPAADNAAPLAQAIALAIGIGCRQGVSVAQIEAAVQAALGAWPLAHVRAVATLDAKTAEPALRAFCAAHGLPLRGFTREQVQAMARQAASASDSMADSAPSAAALARFGVPGVCEPCARLAADGGALLRGKLALDGVTVALAAIAPDTRR</sequence>
<dbReference type="InterPro" id="IPR052553">
    <property type="entry name" value="CbiG_hydrolase"/>
</dbReference>
<reference evidence="2 3" key="1">
    <citation type="submission" date="2018-05" db="EMBL/GenBank/DDBJ databases">
        <title>Genomic Encyclopedia of Type Strains, Phase IV (KMG-V): Genome sequencing to study the core and pangenomes of soil and plant-associated prokaryotes.</title>
        <authorList>
            <person name="Whitman W."/>
        </authorList>
    </citation>
    <scope>NUCLEOTIDE SEQUENCE [LARGE SCALE GENOMIC DNA]</scope>
    <source>
        <strain evidence="2 3">SIr-6563</strain>
    </source>
</reference>
<evidence type="ECO:0000313" key="3">
    <source>
        <dbReference type="Proteomes" id="UP000247515"/>
    </source>
</evidence>
<accession>A0ABX5MJ65</accession>
<dbReference type="InterPro" id="IPR002750">
    <property type="entry name" value="CobE/GbiG_C"/>
</dbReference>
<dbReference type="PANTHER" id="PTHR37477:SF1">
    <property type="entry name" value="COBALT-PRECORRIN-5A HYDROLASE"/>
    <property type="match status" value="1"/>
</dbReference>
<dbReference type="InterPro" id="IPR036518">
    <property type="entry name" value="CobE/GbiG_C_sf"/>
</dbReference>
<name>A0ABX5MJ65_9BURK</name>
<dbReference type="PANTHER" id="PTHR37477">
    <property type="entry name" value="COBALT-PRECORRIN-5A HYDROLASE"/>
    <property type="match status" value="1"/>
</dbReference>
<dbReference type="EMBL" id="QJJV01000016">
    <property type="protein sequence ID" value="PXX12699.1"/>
    <property type="molecule type" value="Genomic_DNA"/>
</dbReference>
<dbReference type="Gene3D" id="3.30.420.180">
    <property type="entry name" value="CobE/GbiG C-terminal domain"/>
    <property type="match status" value="1"/>
</dbReference>
<proteinExistence type="predicted"/>
<protein>
    <submittedName>
        <fullName evidence="2">Cobalamin synthesis G-like protein</fullName>
    </submittedName>
</protein>
<evidence type="ECO:0000259" key="1">
    <source>
        <dbReference type="Pfam" id="PF01890"/>
    </source>
</evidence>
<evidence type="ECO:0000313" key="2">
    <source>
        <dbReference type="EMBL" id="PXX12699.1"/>
    </source>
</evidence>
<keyword evidence="3" id="KW-1185">Reference proteome</keyword>
<dbReference type="Pfam" id="PF01890">
    <property type="entry name" value="CbiG_C"/>
    <property type="match status" value="1"/>
</dbReference>